<dbReference type="AlphaFoldDB" id="A0A834L8G1"/>
<dbReference type="EMBL" id="WJXA01000012">
    <property type="protein sequence ID" value="KAF7123529.1"/>
    <property type="molecule type" value="Genomic_DNA"/>
</dbReference>
<organism evidence="3 4">
    <name type="scientific">Rhododendron simsii</name>
    <name type="common">Sims's rhododendron</name>
    <dbReference type="NCBI Taxonomy" id="118357"/>
    <lineage>
        <taxon>Eukaryota</taxon>
        <taxon>Viridiplantae</taxon>
        <taxon>Streptophyta</taxon>
        <taxon>Embryophyta</taxon>
        <taxon>Tracheophyta</taxon>
        <taxon>Spermatophyta</taxon>
        <taxon>Magnoliopsida</taxon>
        <taxon>eudicotyledons</taxon>
        <taxon>Gunneridae</taxon>
        <taxon>Pentapetalae</taxon>
        <taxon>asterids</taxon>
        <taxon>Ericales</taxon>
        <taxon>Ericaceae</taxon>
        <taxon>Ericoideae</taxon>
        <taxon>Rhodoreae</taxon>
        <taxon>Rhododendron</taxon>
    </lineage>
</organism>
<feature type="transmembrane region" description="Helical" evidence="2">
    <location>
        <begin position="406"/>
        <end position="424"/>
    </location>
</feature>
<dbReference type="SUPFAM" id="SSF48452">
    <property type="entry name" value="TPR-like"/>
    <property type="match status" value="1"/>
</dbReference>
<dbReference type="PANTHER" id="PTHR36761">
    <property type="entry name" value="ORF03 PROTEIN"/>
    <property type="match status" value="1"/>
</dbReference>
<dbReference type="InterPro" id="IPR011990">
    <property type="entry name" value="TPR-like_helical_dom_sf"/>
</dbReference>
<gene>
    <name evidence="3" type="ORF">RHSIM_Rhsim12G0041000</name>
</gene>
<protein>
    <submittedName>
        <fullName evidence="3">Uncharacterized protein</fullName>
    </submittedName>
</protein>
<evidence type="ECO:0000313" key="3">
    <source>
        <dbReference type="EMBL" id="KAF7123529.1"/>
    </source>
</evidence>
<keyword evidence="2" id="KW-0812">Transmembrane</keyword>
<feature type="compositionally biased region" description="Acidic residues" evidence="1">
    <location>
        <begin position="83"/>
        <end position="105"/>
    </location>
</feature>
<keyword evidence="4" id="KW-1185">Reference proteome</keyword>
<dbReference type="Proteomes" id="UP000626092">
    <property type="component" value="Unassembled WGS sequence"/>
</dbReference>
<evidence type="ECO:0000256" key="2">
    <source>
        <dbReference type="SAM" id="Phobius"/>
    </source>
</evidence>
<proteinExistence type="predicted"/>
<dbReference type="Gene3D" id="1.25.40.10">
    <property type="entry name" value="Tetratricopeptide repeat domain"/>
    <property type="match status" value="1"/>
</dbReference>
<dbReference type="PANTHER" id="PTHR36761:SF2">
    <property type="entry name" value="ORF03 PROTEIN"/>
    <property type="match status" value="1"/>
</dbReference>
<comment type="caution">
    <text evidence="3">The sequence shown here is derived from an EMBL/GenBank/DDBJ whole genome shotgun (WGS) entry which is preliminary data.</text>
</comment>
<dbReference type="GO" id="GO:0009535">
    <property type="term" value="C:chloroplast thylakoid membrane"/>
    <property type="evidence" value="ECO:0007669"/>
    <property type="project" value="TreeGrafter"/>
</dbReference>
<feature type="region of interest" description="Disordered" evidence="1">
    <location>
        <begin position="46"/>
        <end position="105"/>
    </location>
</feature>
<reference evidence="3" key="1">
    <citation type="submission" date="2019-11" db="EMBL/GenBank/DDBJ databases">
        <authorList>
            <person name="Liu Y."/>
            <person name="Hou J."/>
            <person name="Li T.-Q."/>
            <person name="Guan C.-H."/>
            <person name="Wu X."/>
            <person name="Wu H.-Z."/>
            <person name="Ling F."/>
            <person name="Zhang R."/>
            <person name="Shi X.-G."/>
            <person name="Ren J.-P."/>
            <person name="Chen E.-F."/>
            <person name="Sun J.-M."/>
        </authorList>
    </citation>
    <scope>NUCLEOTIDE SEQUENCE</scope>
    <source>
        <strain evidence="3">Adult_tree_wgs_1</strain>
        <tissue evidence="3">Leaves</tissue>
    </source>
</reference>
<sequence>MSAVLGNPALFLDVTSPRPVLPDRKTRSLPPDVVFSLFNKNHPHYHHHTPSVAANSFDSEKESRSRRVGERGKANSKASNAADYDDLDDEEDEEEEEEEELLDEFDWEEAMKERLRELEEMKELERIAEELVRDGGGEGGEEEETEEEKRIRVRKELEKVAFFTTVAKEQAEQRKMAQLMFQLGQKAYEKGTYGRAIEFLEGALTIIDRPTLFGGEIQIWLAMAYEANNRHRDCIALYKQLERKHPILSIRRQAADLRYISEAPKLKISREEMVTIPTIGSSYDSALVTLQSSGSCFIEARYLRSRSVDWVRSQGGKNSAFRCSFRSKGAPVGKISQLLRWFGYAKFGQMTSLIEGNGFVFWTWTDKNKDRDERSGSTSNQLPSTKDYLGDFMVWRPPVDWEKNRAFWVGFSLWLGLVGAVLFLQR</sequence>
<name>A0A834L8G1_RHOSS</name>
<keyword evidence="2" id="KW-0472">Membrane</keyword>
<evidence type="ECO:0000256" key="1">
    <source>
        <dbReference type="SAM" id="MobiDB-lite"/>
    </source>
</evidence>
<feature type="compositionally biased region" description="Basic and acidic residues" evidence="1">
    <location>
        <begin position="58"/>
        <end position="73"/>
    </location>
</feature>
<accession>A0A834L8G1</accession>
<dbReference type="OrthoDB" id="2019920at2759"/>
<evidence type="ECO:0000313" key="4">
    <source>
        <dbReference type="Proteomes" id="UP000626092"/>
    </source>
</evidence>
<keyword evidence="2" id="KW-1133">Transmembrane helix</keyword>